<dbReference type="AlphaFoldDB" id="A0A6I4LRS7"/>
<comment type="caution">
    <text evidence="2">The sequence shown here is derived from an EMBL/GenBank/DDBJ whole genome shotgun (WGS) entry which is preliminary data.</text>
</comment>
<reference evidence="2 3" key="1">
    <citation type="submission" date="2019-01" db="EMBL/GenBank/DDBJ databases">
        <title>Sphingorhabdus lacus sp.nov., isolated from an oligotrophic freshwater lake.</title>
        <authorList>
            <person name="Park M."/>
        </authorList>
    </citation>
    <scope>NUCLEOTIDE SEQUENCE [LARGE SCALE GENOMIC DNA]</scope>
    <source>
        <strain evidence="2 3">IMCC26285</strain>
    </source>
</reference>
<evidence type="ECO:0000313" key="2">
    <source>
        <dbReference type="EMBL" id="MVZ96097.1"/>
    </source>
</evidence>
<dbReference type="SUPFAM" id="SSF50346">
    <property type="entry name" value="PRC-barrel domain"/>
    <property type="match status" value="1"/>
</dbReference>
<dbReference type="PANTHER" id="PTHR36505:SF1">
    <property type="entry name" value="BLR1072 PROTEIN"/>
    <property type="match status" value="1"/>
</dbReference>
<dbReference type="PANTHER" id="PTHR36505">
    <property type="entry name" value="BLR1072 PROTEIN"/>
    <property type="match status" value="1"/>
</dbReference>
<dbReference type="OrthoDB" id="7274881at2"/>
<name>A0A6I4LRS7_9SPHN</name>
<dbReference type="EMBL" id="SDWJ01000001">
    <property type="protein sequence ID" value="MVZ96097.1"/>
    <property type="molecule type" value="Genomic_DNA"/>
</dbReference>
<evidence type="ECO:0000313" key="3">
    <source>
        <dbReference type="Proteomes" id="UP000471147"/>
    </source>
</evidence>
<dbReference type="InterPro" id="IPR027275">
    <property type="entry name" value="PRC-brl_dom"/>
</dbReference>
<gene>
    <name evidence="2" type="ORF">EUU23_00080</name>
</gene>
<proteinExistence type="predicted"/>
<dbReference type="RefSeq" id="WP_160352121.1">
    <property type="nucleotide sequence ID" value="NZ_SDWJ01000001.1"/>
</dbReference>
<protein>
    <submittedName>
        <fullName evidence="2">PRC-barrel domain containing protein</fullName>
    </submittedName>
</protein>
<dbReference type="Gene3D" id="2.30.30.240">
    <property type="entry name" value="PRC-barrel domain"/>
    <property type="match status" value="1"/>
</dbReference>
<dbReference type="InterPro" id="IPR011033">
    <property type="entry name" value="PRC_barrel-like_sf"/>
</dbReference>
<evidence type="ECO:0000259" key="1">
    <source>
        <dbReference type="Pfam" id="PF05239"/>
    </source>
</evidence>
<dbReference type="Pfam" id="PF05239">
    <property type="entry name" value="PRC"/>
    <property type="match status" value="1"/>
</dbReference>
<feature type="domain" description="PRC-barrel" evidence="1">
    <location>
        <begin position="20"/>
        <end position="87"/>
    </location>
</feature>
<accession>A0A6I4LRS7</accession>
<keyword evidence="3" id="KW-1185">Reference proteome</keyword>
<sequence>MADHETEHKETMSLIASDMVEGTTIFNKDGEKMGKVQNFMVNKRTGQVEYAVMSFGGFLGMGEDHYPLPWKKLKYDDTQNGFVVDIDQPTLDKAPKHSSGNAPVFDDSYGTMINSYYGVTW</sequence>
<organism evidence="2 3">
    <name type="scientific">Sphingorhabdus profundilacus</name>
    <dbReference type="NCBI Taxonomy" id="2509718"/>
    <lineage>
        <taxon>Bacteria</taxon>
        <taxon>Pseudomonadati</taxon>
        <taxon>Pseudomonadota</taxon>
        <taxon>Alphaproteobacteria</taxon>
        <taxon>Sphingomonadales</taxon>
        <taxon>Sphingomonadaceae</taxon>
        <taxon>Sphingorhabdus</taxon>
    </lineage>
</organism>
<dbReference type="Proteomes" id="UP000471147">
    <property type="component" value="Unassembled WGS sequence"/>
</dbReference>